<dbReference type="AlphaFoldDB" id="A0A1H9MUJ7"/>
<dbReference type="EMBL" id="FOFB01000031">
    <property type="protein sequence ID" value="SER27261.1"/>
    <property type="molecule type" value="Genomic_DNA"/>
</dbReference>
<reference evidence="2" key="1">
    <citation type="submission" date="2016-10" db="EMBL/GenBank/DDBJ databases">
        <authorList>
            <person name="Varghese N."/>
            <person name="Submissions S."/>
        </authorList>
    </citation>
    <scope>NUCLEOTIDE SEQUENCE [LARGE SCALE GENOMIC DNA]</scope>
    <source>
        <strain evidence="2">DSM 24740</strain>
    </source>
</reference>
<proteinExistence type="predicted"/>
<name>A0A1H9MUJ7_9BACT</name>
<keyword evidence="2" id="KW-1185">Reference proteome</keyword>
<dbReference type="InParanoid" id="A0A1H9MUJ7"/>
<accession>A0A1H9MUJ7</accession>
<evidence type="ECO:0000313" key="1">
    <source>
        <dbReference type="EMBL" id="SER27261.1"/>
    </source>
</evidence>
<protein>
    <submittedName>
        <fullName evidence="1">Uncharacterized protein</fullName>
    </submittedName>
</protein>
<dbReference type="Proteomes" id="UP000199021">
    <property type="component" value="Unassembled WGS sequence"/>
</dbReference>
<dbReference type="STRING" id="478744.SAMN05444359_13157"/>
<dbReference type="RefSeq" id="WP_090172556.1">
    <property type="nucleotide sequence ID" value="NZ_FOFB01000031.1"/>
</dbReference>
<dbReference type="OrthoDB" id="1495584at2"/>
<gene>
    <name evidence="1" type="ORF">SAMN05444359_13157</name>
</gene>
<evidence type="ECO:0000313" key="2">
    <source>
        <dbReference type="Proteomes" id="UP000199021"/>
    </source>
</evidence>
<organism evidence="1 2">
    <name type="scientific">Neolewinella agarilytica</name>
    <dbReference type="NCBI Taxonomy" id="478744"/>
    <lineage>
        <taxon>Bacteria</taxon>
        <taxon>Pseudomonadati</taxon>
        <taxon>Bacteroidota</taxon>
        <taxon>Saprospiria</taxon>
        <taxon>Saprospirales</taxon>
        <taxon>Lewinellaceae</taxon>
        <taxon>Neolewinella</taxon>
    </lineage>
</organism>
<sequence length="78" mass="9065">MDLSQFPEHFRAHVLSGIVRSSRAGISIRFGKLEGQVLPVMIRQVLDGSQTQLLPEELEYRARTTFSKLPYEFRIRME</sequence>